<evidence type="ECO:0000256" key="2">
    <source>
        <dbReference type="ARBA" id="ARBA00022645"/>
    </source>
</evidence>
<reference evidence="6" key="1">
    <citation type="submission" date="2022-09" db="EMBL/GenBank/DDBJ databases">
        <title>Fusarium specimens isolated from Avocado Roots.</title>
        <authorList>
            <person name="Stajich J."/>
            <person name="Roper C."/>
            <person name="Heimlech-Rivalta G."/>
        </authorList>
    </citation>
    <scope>NUCLEOTIDE SEQUENCE</scope>
    <source>
        <strain evidence="6">CF00095</strain>
    </source>
</reference>
<evidence type="ECO:0000256" key="1">
    <source>
        <dbReference type="ARBA" id="ARBA00009431"/>
    </source>
</evidence>
<comment type="similarity">
    <text evidence="1">Belongs to the peptidase S10 family.</text>
</comment>
<gene>
    <name evidence="6" type="ORF">NW768_010858</name>
</gene>
<evidence type="ECO:0000256" key="5">
    <source>
        <dbReference type="ARBA" id="ARBA00023180"/>
    </source>
</evidence>
<accession>A0ABQ8QZ05</accession>
<comment type="caution">
    <text evidence="6">The sequence shown here is derived from an EMBL/GenBank/DDBJ whole genome shotgun (WGS) entry which is preliminary data.</text>
</comment>
<evidence type="ECO:0000313" key="6">
    <source>
        <dbReference type="EMBL" id="KAJ4117495.1"/>
    </source>
</evidence>
<protein>
    <submittedName>
        <fullName evidence="6">Uncharacterized protein</fullName>
    </submittedName>
</protein>
<dbReference type="EMBL" id="JAOQBH010000024">
    <property type="protein sequence ID" value="KAJ4117495.1"/>
    <property type="molecule type" value="Genomic_DNA"/>
</dbReference>
<dbReference type="SUPFAM" id="SSF53474">
    <property type="entry name" value="alpha/beta-Hydrolases"/>
    <property type="match status" value="1"/>
</dbReference>
<keyword evidence="3" id="KW-0645">Protease</keyword>
<name>A0ABQ8QZ05_FUSEQ</name>
<keyword evidence="2" id="KW-0121">Carboxypeptidase</keyword>
<evidence type="ECO:0000256" key="4">
    <source>
        <dbReference type="ARBA" id="ARBA00022801"/>
    </source>
</evidence>
<dbReference type="Proteomes" id="UP001152024">
    <property type="component" value="Unassembled WGS sequence"/>
</dbReference>
<dbReference type="PRINTS" id="PR00724">
    <property type="entry name" value="CRBOXYPTASEC"/>
</dbReference>
<keyword evidence="7" id="KW-1185">Reference proteome</keyword>
<dbReference type="PANTHER" id="PTHR11802">
    <property type="entry name" value="SERINE PROTEASE FAMILY S10 SERINE CARBOXYPEPTIDASE"/>
    <property type="match status" value="1"/>
</dbReference>
<dbReference type="Gene3D" id="3.40.50.1820">
    <property type="entry name" value="alpha/beta hydrolase"/>
    <property type="match status" value="1"/>
</dbReference>
<dbReference type="InterPro" id="IPR029058">
    <property type="entry name" value="AB_hydrolase_fold"/>
</dbReference>
<organism evidence="6 7">
    <name type="scientific">Fusarium equiseti</name>
    <name type="common">Fusarium scirpi</name>
    <dbReference type="NCBI Taxonomy" id="61235"/>
    <lineage>
        <taxon>Eukaryota</taxon>
        <taxon>Fungi</taxon>
        <taxon>Dikarya</taxon>
        <taxon>Ascomycota</taxon>
        <taxon>Pezizomycotina</taxon>
        <taxon>Sordariomycetes</taxon>
        <taxon>Hypocreomycetidae</taxon>
        <taxon>Hypocreales</taxon>
        <taxon>Nectriaceae</taxon>
        <taxon>Fusarium</taxon>
        <taxon>Fusarium incarnatum-equiseti species complex</taxon>
    </lineage>
</organism>
<sequence>MRKCGSGFLNLETILTRHLLPCEVLEDSTEPTLREYSLNNHAIALYVDQPIGSGFSYRDGGKVNSIKQRSAYIWTLLQSWFQAYDEYENRDLSIYTGSYGGHTGTDIVNDILDKNLEAKAGKTSGDVMNIKALSVSNAWFDAWIQ</sequence>
<dbReference type="PANTHER" id="PTHR11802:SF453">
    <property type="entry name" value="S1, PUTATIVE-RELATED"/>
    <property type="match status" value="1"/>
</dbReference>
<dbReference type="InterPro" id="IPR001563">
    <property type="entry name" value="Peptidase_S10"/>
</dbReference>
<proteinExistence type="inferred from homology"/>
<dbReference type="Pfam" id="PF00450">
    <property type="entry name" value="Peptidase_S10"/>
    <property type="match status" value="1"/>
</dbReference>
<evidence type="ECO:0000256" key="3">
    <source>
        <dbReference type="ARBA" id="ARBA00022670"/>
    </source>
</evidence>
<evidence type="ECO:0000313" key="7">
    <source>
        <dbReference type="Proteomes" id="UP001152024"/>
    </source>
</evidence>
<keyword evidence="4" id="KW-0378">Hydrolase</keyword>
<keyword evidence="5" id="KW-0325">Glycoprotein</keyword>